<dbReference type="Pfam" id="PF09754">
    <property type="entry name" value="PAC2"/>
    <property type="match status" value="1"/>
</dbReference>
<dbReference type="Proteomes" id="UP000237144">
    <property type="component" value="Unassembled WGS sequence"/>
</dbReference>
<dbReference type="GO" id="GO:0005829">
    <property type="term" value="C:cytosol"/>
    <property type="evidence" value="ECO:0007669"/>
    <property type="project" value="TreeGrafter"/>
</dbReference>
<dbReference type="InterPro" id="IPR038389">
    <property type="entry name" value="PSMG2_sf"/>
</dbReference>
<dbReference type="OrthoDB" id="10260712at2759"/>
<dbReference type="PANTHER" id="PTHR12970">
    <property type="entry name" value="PROTEASOME ASSEMBLY CHAPERONE 2"/>
    <property type="match status" value="1"/>
</dbReference>
<evidence type="ECO:0000256" key="2">
    <source>
        <dbReference type="ARBA" id="ARBA00023186"/>
    </source>
</evidence>
<gene>
    <name evidence="5" type="ORF">BMF94_4616</name>
</gene>
<keyword evidence="6" id="KW-1185">Reference proteome</keyword>
<dbReference type="EMBL" id="PJQD01000050">
    <property type="protein sequence ID" value="POY72314.1"/>
    <property type="molecule type" value="Genomic_DNA"/>
</dbReference>
<dbReference type="GO" id="GO:0043248">
    <property type="term" value="P:proteasome assembly"/>
    <property type="evidence" value="ECO:0007669"/>
    <property type="project" value="TreeGrafter"/>
</dbReference>
<dbReference type="STRING" id="741276.A0A2S5B6A0"/>
<evidence type="ECO:0000256" key="4">
    <source>
        <dbReference type="SAM" id="MobiDB-lite"/>
    </source>
</evidence>
<dbReference type="PANTHER" id="PTHR12970:SF1">
    <property type="entry name" value="PROTEASOME ASSEMBLY CHAPERONE 2"/>
    <property type="match status" value="1"/>
</dbReference>
<protein>
    <recommendedName>
        <fullName evidence="1">Proteasome assembly chaperone 2</fullName>
    </recommendedName>
</protein>
<comment type="caution">
    <text evidence="5">The sequence shown here is derived from an EMBL/GenBank/DDBJ whole genome shotgun (WGS) entry which is preliminary data.</text>
</comment>
<keyword evidence="2" id="KW-0143">Chaperone</keyword>
<evidence type="ECO:0000313" key="6">
    <source>
        <dbReference type="Proteomes" id="UP000237144"/>
    </source>
</evidence>
<dbReference type="InterPro" id="IPR016562">
    <property type="entry name" value="Proteasome_assmbl_chp_2_euk"/>
</dbReference>
<dbReference type="Gene3D" id="3.40.50.10900">
    <property type="entry name" value="PAC-like subunit"/>
    <property type="match status" value="1"/>
</dbReference>
<accession>A0A2S5B6A0</accession>
<feature type="region of interest" description="Disordered" evidence="4">
    <location>
        <begin position="277"/>
        <end position="313"/>
    </location>
</feature>
<evidence type="ECO:0000313" key="5">
    <source>
        <dbReference type="EMBL" id="POY72314.1"/>
    </source>
</evidence>
<name>A0A2S5B6A0_9BASI</name>
<evidence type="ECO:0000256" key="1">
    <source>
        <dbReference type="ARBA" id="ARBA00019186"/>
    </source>
</evidence>
<dbReference type="InterPro" id="IPR019151">
    <property type="entry name" value="Proteasome_assmbl_chaperone_2"/>
</dbReference>
<comment type="similarity">
    <text evidence="3">Belongs to the PSMG2 family.</text>
</comment>
<reference evidence="5 6" key="1">
    <citation type="journal article" date="2018" name="Front. Microbiol.">
        <title>Prospects for Fungal Bioremediation of Acidic Radioactive Waste Sites: Characterization and Genome Sequence of Rhodotorula taiwanensis MD1149.</title>
        <authorList>
            <person name="Tkavc R."/>
            <person name="Matrosova V.Y."/>
            <person name="Grichenko O.E."/>
            <person name="Gostincar C."/>
            <person name="Volpe R.P."/>
            <person name="Klimenkova P."/>
            <person name="Gaidamakova E.K."/>
            <person name="Zhou C.E."/>
            <person name="Stewart B.J."/>
            <person name="Lyman M.G."/>
            <person name="Malfatti S.A."/>
            <person name="Rubinfeld B."/>
            <person name="Courtot M."/>
            <person name="Singh J."/>
            <person name="Dalgard C.L."/>
            <person name="Hamilton T."/>
            <person name="Frey K.G."/>
            <person name="Gunde-Cimerman N."/>
            <person name="Dugan L."/>
            <person name="Daly M.J."/>
        </authorList>
    </citation>
    <scope>NUCLEOTIDE SEQUENCE [LARGE SCALE GENOMIC DNA]</scope>
    <source>
        <strain evidence="5 6">MD1149</strain>
    </source>
</reference>
<proteinExistence type="inferred from homology"/>
<evidence type="ECO:0000256" key="3">
    <source>
        <dbReference type="ARBA" id="ARBA00025745"/>
    </source>
</evidence>
<organism evidence="5 6">
    <name type="scientific">Rhodotorula taiwanensis</name>
    <dbReference type="NCBI Taxonomy" id="741276"/>
    <lineage>
        <taxon>Eukaryota</taxon>
        <taxon>Fungi</taxon>
        <taxon>Dikarya</taxon>
        <taxon>Basidiomycota</taxon>
        <taxon>Pucciniomycotina</taxon>
        <taxon>Microbotryomycetes</taxon>
        <taxon>Sporidiobolales</taxon>
        <taxon>Sporidiobolaceae</taxon>
        <taxon>Rhodotorula</taxon>
    </lineage>
</organism>
<dbReference type="GO" id="GO:0005634">
    <property type="term" value="C:nucleus"/>
    <property type="evidence" value="ECO:0007669"/>
    <property type="project" value="TreeGrafter"/>
</dbReference>
<sequence length="334" mass="35202">MSFFVPLRGSAAPSFTSATLVLPHRTSNGRRVQPQPSLASLAQLACDLIVHNYRLELVGYLALQDHVPAVGARDSLPGQPAQNGIALGCEVFATPDRSLFIALPRSPVIHARRANYLDSIERWIAQSGFKEVLVVAGADAAMRGDDGLNEITPLRHLTPNSSASTSSHLLTTLRQISPSYLTSAPSGFQSTSEAAALPSDSIPPIPHGGLTRQLLTTLTTAAPSSPSRSDSPTAPKVDIAALLIYTSEGAASESAHFLADALSYLLEPQLAALEDRVERVSPTPASGGIRGGEGETGAAQGSDKGNVEWKEPISWERGLLGPELARDAGREMYG</sequence>
<dbReference type="AlphaFoldDB" id="A0A2S5B6A0"/>